<dbReference type="EMBL" id="QCYY01002548">
    <property type="protein sequence ID" value="ROT69589.1"/>
    <property type="molecule type" value="Genomic_DNA"/>
</dbReference>
<proteinExistence type="predicted"/>
<dbReference type="PANTHER" id="PTHR23254">
    <property type="entry name" value="EIF4G DOMAIN PROTEIN"/>
    <property type="match status" value="1"/>
</dbReference>
<dbReference type="GO" id="GO:0006446">
    <property type="term" value="P:regulation of translational initiation"/>
    <property type="evidence" value="ECO:0007669"/>
    <property type="project" value="TreeGrafter"/>
</dbReference>
<dbReference type="InterPro" id="IPR051367">
    <property type="entry name" value="mRNA_TranslReg/HistoneTransl"/>
</dbReference>
<dbReference type="GO" id="GO:0003743">
    <property type="term" value="F:translation initiation factor activity"/>
    <property type="evidence" value="ECO:0007669"/>
    <property type="project" value="UniProtKB-KW"/>
</dbReference>
<dbReference type="GO" id="GO:0008494">
    <property type="term" value="F:translation activator activity"/>
    <property type="evidence" value="ECO:0007669"/>
    <property type="project" value="TreeGrafter"/>
</dbReference>
<dbReference type="GO" id="GO:0005829">
    <property type="term" value="C:cytosol"/>
    <property type="evidence" value="ECO:0007669"/>
    <property type="project" value="TreeGrafter"/>
</dbReference>
<organism evidence="2 3">
    <name type="scientific">Penaeus vannamei</name>
    <name type="common">Whiteleg shrimp</name>
    <name type="synonym">Litopenaeus vannamei</name>
    <dbReference type="NCBI Taxonomy" id="6689"/>
    <lineage>
        <taxon>Eukaryota</taxon>
        <taxon>Metazoa</taxon>
        <taxon>Ecdysozoa</taxon>
        <taxon>Arthropoda</taxon>
        <taxon>Crustacea</taxon>
        <taxon>Multicrustacea</taxon>
        <taxon>Malacostraca</taxon>
        <taxon>Eumalacostraca</taxon>
        <taxon>Eucarida</taxon>
        <taxon>Decapoda</taxon>
        <taxon>Dendrobranchiata</taxon>
        <taxon>Penaeoidea</taxon>
        <taxon>Penaeidae</taxon>
        <taxon>Penaeus</taxon>
    </lineage>
</organism>
<feature type="signal peptide" evidence="1">
    <location>
        <begin position="1"/>
        <end position="29"/>
    </location>
</feature>
<dbReference type="Proteomes" id="UP000283509">
    <property type="component" value="Unassembled WGS sequence"/>
</dbReference>
<dbReference type="PANTHER" id="PTHR23254:SF16">
    <property type="entry name" value="CBP80_20-DEPENDENT TRANSLATION INITIATION FACTOR"/>
    <property type="match status" value="1"/>
</dbReference>
<feature type="chain" id="PRO_5019248366" evidence="1">
    <location>
        <begin position="30"/>
        <end position="303"/>
    </location>
</feature>
<dbReference type="OrthoDB" id="565552at2759"/>
<dbReference type="AlphaFoldDB" id="A0A423SZI3"/>
<reference evidence="2 3" key="2">
    <citation type="submission" date="2019-01" db="EMBL/GenBank/DDBJ databases">
        <title>The decoding of complex shrimp genome reveals the adaptation for benthos swimmer, frequently molting mechanism and breeding impact on genome.</title>
        <authorList>
            <person name="Sun Y."/>
            <person name="Gao Y."/>
            <person name="Yu Y."/>
        </authorList>
    </citation>
    <scope>NUCLEOTIDE SEQUENCE [LARGE SCALE GENOMIC DNA]</scope>
    <source>
        <tissue evidence="2">Muscle</tissue>
    </source>
</reference>
<evidence type="ECO:0000256" key="1">
    <source>
        <dbReference type="SAM" id="SignalP"/>
    </source>
</evidence>
<keyword evidence="2" id="KW-0396">Initiation factor</keyword>
<dbReference type="Gene3D" id="1.25.40.180">
    <property type="match status" value="1"/>
</dbReference>
<keyword evidence="2" id="KW-0648">Protein biosynthesis</keyword>
<gene>
    <name evidence="2" type="ORF">C7M84_012210</name>
</gene>
<protein>
    <submittedName>
        <fullName evidence="2">Putative CBP80/20-dependent translation initiation factor</fullName>
    </submittedName>
</protein>
<sequence length="303" mass="32882">MTKRMRNSETPAGLLLLTLLSQCCQVCLKENSVNSLAETECLFFVLTGLGKDIEVELPHQMAKVMGAARDAFLTTVRVPAVRKTLLQLIEMHAARWQLPAPAVMYYYPGSGMYRRSHVETHGTRLPVKHVPRQRRCALGERPLFLVKPKALLCAPEGGMSYSDSFNDRPTLIKRFSILLSSDSPCGKARAVILKVMKWPAGGKEKPGGCGCSPRCSLDGSSCRELTRLTAYKVPTLAGSETGFSAGVAALSMWLKGGHSNCSLLYTPGPSPAVPMSCSPPFPPNPAVSCDQLRSSSRKDPTPM</sequence>
<reference evidence="2 3" key="1">
    <citation type="submission" date="2018-04" db="EMBL/GenBank/DDBJ databases">
        <authorList>
            <person name="Zhang X."/>
            <person name="Yuan J."/>
            <person name="Li F."/>
            <person name="Xiang J."/>
        </authorList>
    </citation>
    <scope>NUCLEOTIDE SEQUENCE [LARGE SCALE GENOMIC DNA]</scope>
    <source>
        <tissue evidence="2">Muscle</tissue>
    </source>
</reference>
<name>A0A423SZI3_PENVA</name>
<accession>A0A423SZI3</accession>
<keyword evidence="3" id="KW-1185">Reference proteome</keyword>
<evidence type="ECO:0000313" key="2">
    <source>
        <dbReference type="EMBL" id="ROT69589.1"/>
    </source>
</evidence>
<comment type="caution">
    <text evidence="2">The sequence shown here is derived from an EMBL/GenBank/DDBJ whole genome shotgun (WGS) entry which is preliminary data.</text>
</comment>
<dbReference type="STRING" id="6689.A0A423SZI3"/>
<keyword evidence="1" id="KW-0732">Signal</keyword>
<evidence type="ECO:0000313" key="3">
    <source>
        <dbReference type="Proteomes" id="UP000283509"/>
    </source>
</evidence>